<feature type="compositionally biased region" description="Basic and acidic residues" evidence="1">
    <location>
        <begin position="243"/>
        <end position="254"/>
    </location>
</feature>
<sequence>MKAAATAAPGSFYHKNNLLLYFDEPNMGIHLDPNVLGVVSVIQAHMPIAAVLASATLGPWEGLEQWWRGPDPARQITISLEPYDLPMSTLHVWNAEKQTVSPVSPLGMFNNHAEFLRVMKDDRLPLLLLRHLSCRQGNDLMGIKGPGGAWDKIQGDVKSLRKTVEPIFKNLSYADFTRLRAQWATGEGAPTKVDGIRGALSKEGVTMVGCIDPRKVAMDLAGFANQEQWQQDVHKINAKLKEAERGMKESAKAEKRAKKKDEEEEAQMGDDTEGQIGLITLRPMLKISLAEAVDADIDTLIMLSKGIAYACGSGTEPMVKRLYNQALLTVPDSLQGRAPPLNVLVVDYSSIYGTDCPAVDTLLLQEDLGRLLAWEDLQQFLGRLRRDGTAIFYSLRTLRRSTLGQSAEDEENKAEEDYQKDVELAVLKMQSGGRDTAAEVATLTKLAEDKGRSLAETGAFVLTSAMSFVLPAPNGLPADAPKIHPAEMAGTDKELLAALTKVVEANTELIESLLKKRSEQVLA</sequence>
<accession>C1MWX8</accession>
<feature type="compositionally biased region" description="Acidic residues" evidence="1">
    <location>
        <begin position="262"/>
        <end position="271"/>
    </location>
</feature>
<dbReference type="AlphaFoldDB" id="C1MWX8"/>
<dbReference type="eggNOG" id="ENOG502SHJS">
    <property type="taxonomic scope" value="Eukaryota"/>
</dbReference>
<keyword evidence="3" id="KW-1185">Reference proteome</keyword>
<evidence type="ECO:0000313" key="2">
    <source>
        <dbReference type="EMBL" id="EEH55951.1"/>
    </source>
</evidence>
<dbReference type="Proteomes" id="UP000001876">
    <property type="component" value="Unassembled WGS sequence"/>
</dbReference>
<dbReference type="RefSeq" id="XP_003059999.1">
    <property type="nucleotide sequence ID" value="XM_003059953.1"/>
</dbReference>
<evidence type="ECO:0000256" key="1">
    <source>
        <dbReference type="SAM" id="MobiDB-lite"/>
    </source>
</evidence>
<feature type="non-terminal residue" evidence="2">
    <location>
        <position position="523"/>
    </location>
</feature>
<gene>
    <name evidence="2" type="ORF">MICPUCDRAFT_65330</name>
</gene>
<protein>
    <submittedName>
        <fullName evidence="2">Predicted protein</fullName>
    </submittedName>
</protein>
<feature type="region of interest" description="Disordered" evidence="1">
    <location>
        <begin position="243"/>
        <end position="271"/>
    </location>
</feature>
<dbReference type="GeneID" id="9685437"/>
<proteinExistence type="predicted"/>
<evidence type="ECO:0000313" key="3">
    <source>
        <dbReference type="Proteomes" id="UP000001876"/>
    </source>
</evidence>
<dbReference type="KEGG" id="mpp:MICPUCDRAFT_65330"/>
<dbReference type="OrthoDB" id="546611at2759"/>
<organism evidence="3">
    <name type="scientific">Micromonas pusilla (strain CCMP1545)</name>
    <name type="common">Picoplanktonic green alga</name>
    <dbReference type="NCBI Taxonomy" id="564608"/>
    <lineage>
        <taxon>Eukaryota</taxon>
        <taxon>Viridiplantae</taxon>
        <taxon>Chlorophyta</taxon>
        <taxon>Mamiellophyceae</taxon>
        <taxon>Mamiellales</taxon>
        <taxon>Mamiellaceae</taxon>
        <taxon>Micromonas</taxon>
    </lineage>
</organism>
<dbReference type="STRING" id="564608.C1MWX8"/>
<dbReference type="EMBL" id="GG663741">
    <property type="protein sequence ID" value="EEH55951.1"/>
    <property type="molecule type" value="Genomic_DNA"/>
</dbReference>
<reference evidence="2 3" key="1">
    <citation type="journal article" date="2009" name="Science">
        <title>Green evolution and dynamic adaptations revealed by genomes of the marine picoeukaryotes Micromonas.</title>
        <authorList>
            <person name="Worden A.Z."/>
            <person name="Lee J.H."/>
            <person name="Mock T."/>
            <person name="Rouze P."/>
            <person name="Simmons M.P."/>
            <person name="Aerts A.L."/>
            <person name="Allen A.E."/>
            <person name="Cuvelier M.L."/>
            <person name="Derelle E."/>
            <person name="Everett M.V."/>
            <person name="Foulon E."/>
            <person name="Grimwood J."/>
            <person name="Gundlach H."/>
            <person name="Henrissat B."/>
            <person name="Napoli C."/>
            <person name="McDonald S.M."/>
            <person name="Parker M.S."/>
            <person name="Rombauts S."/>
            <person name="Salamov A."/>
            <person name="Von Dassow P."/>
            <person name="Badger J.H."/>
            <person name="Coutinho P.M."/>
            <person name="Demir E."/>
            <person name="Dubchak I."/>
            <person name="Gentemann C."/>
            <person name="Eikrem W."/>
            <person name="Gready J.E."/>
            <person name="John U."/>
            <person name="Lanier W."/>
            <person name="Lindquist E.A."/>
            <person name="Lucas S."/>
            <person name="Mayer K.F."/>
            <person name="Moreau H."/>
            <person name="Not F."/>
            <person name="Otillar R."/>
            <person name="Panaud O."/>
            <person name="Pangilinan J."/>
            <person name="Paulsen I."/>
            <person name="Piegu B."/>
            <person name="Poliakov A."/>
            <person name="Robbens S."/>
            <person name="Schmutz J."/>
            <person name="Toulza E."/>
            <person name="Wyss T."/>
            <person name="Zelensky A."/>
            <person name="Zhou K."/>
            <person name="Armbrust E.V."/>
            <person name="Bhattacharya D."/>
            <person name="Goodenough U.W."/>
            <person name="Van de Peer Y."/>
            <person name="Grigoriev I.V."/>
        </authorList>
    </citation>
    <scope>NUCLEOTIDE SEQUENCE [LARGE SCALE GENOMIC DNA]</scope>
    <source>
        <strain evidence="2 3">CCMP1545</strain>
    </source>
</reference>
<name>C1MWX8_MICPC</name>